<dbReference type="InterPro" id="IPR008538">
    <property type="entry name" value="Uma2"/>
</dbReference>
<dbReference type="CDD" id="cd06260">
    <property type="entry name" value="DUF820-like"/>
    <property type="match status" value="1"/>
</dbReference>
<name>D0L8L5_GORB4</name>
<protein>
    <recommendedName>
        <fullName evidence="1">Putative restriction endonuclease domain-containing protein</fullName>
    </recommendedName>
</protein>
<dbReference type="InterPro" id="IPR012296">
    <property type="entry name" value="Nuclease_put_TT1808"/>
</dbReference>
<proteinExistence type="predicted"/>
<dbReference type="KEGG" id="gbr:Gbro_1774"/>
<accession>D0L8L5</accession>
<feature type="domain" description="Putative restriction endonuclease" evidence="1">
    <location>
        <begin position="23"/>
        <end position="175"/>
    </location>
</feature>
<evidence type="ECO:0000313" key="3">
    <source>
        <dbReference type="Proteomes" id="UP000001219"/>
    </source>
</evidence>
<dbReference type="EMBL" id="CP001802">
    <property type="protein sequence ID" value="ACY21032.1"/>
    <property type="molecule type" value="Genomic_DNA"/>
</dbReference>
<gene>
    <name evidence="2" type="ordered locus">Gbro_1774</name>
</gene>
<dbReference type="HOGENOM" id="CLU_076312_4_0_11"/>
<dbReference type="AlphaFoldDB" id="D0L8L5"/>
<reference evidence="2 3" key="2">
    <citation type="journal article" date="2010" name="Stand. Genomic Sci.">
        <title>Complete genome sequence of Gordonia bronchialis type strain (3410).</title>
        <authorList>
            <person name="Ivanova N."/>
            <person name="Sikorski J."/>
            <person name="Jando M."/>
            <person name="Lapidus A."/>
            <person name="Nolan M."/>
            <person name="Lucas S."/>
            <person name="Del Rio T.G."/>
            <person name="Tice H."/>
            <person name="Copeland A."/>
            <person name="Cheng J.F."/>
            <person name="Chen F."/>
            <person name="Bruce D."/>
            <person name="Goodwin L."/>
            <person name="Pitluck S."/>
            <person name="Mavromatis K."/>
            <person name="Ovchinnikova G."/>
            <person name="Pati A."/>
            <person name="Chen A."/>
            <person name="Palaniappan K."/>
            <person name="Land M."/>
            <person name="Hauser L."/>
            <person name="Chang Y.J."/>
            <person name="Jeffries C.D."/>
            <person name="Chain P."/>
            <person name="Saunders E."/>
            <person name="Han C."/>
            <person name="Detter J.C."/>
            <person name="Brettin T."/>
            <person name="Rohde M."/>
            <person name="Goker M."/>
            <person name="Bristow J."/>
            <person name="Eisen J.A."/>
            <person name="Markowitz V."/>
            <person name="Hugenholtz P."/>
            <person name="Klenk H.P."/>
            <person name="Kyrpides N.C."/>
        </authorList>
    </citation>
    <scope>NUCLEOTIDE SEQUENCE [LARGE SCALE GENOMIC DNA]</scope>
    <source>
        <strain evidence="3">ATCC 25592 / DSM 43247 / BCRC 13721 / JCM 3198 / KCTC 3076 / NBRC 16047 / NCTC 10667</strain>
    </source>
</reference>
<dbReference type="Proteomes" id="UP000001219">
    <property type="component" value="Chromosome"/>
</dbReference>
<dbReference type="Gene3D" id="3.90.1570.10">
    <property type="entry name" value="tt1808, chain A"/>
    <property type="match status" value="1"/>
</dbReference>
<dbReference type="PANTHER" id="PTHR34107:SF4">
    <property type="entry name" value="SLL1222 PROTEIN"/>
    <property type="match status" value="1"/>
</dbReference>
<reference evidence="3" key="1">
    <citation type="submission" date="2009-10" db="EMBL/GenBank/DDBJ databases">
        <title>The complete chromosome of Gordonia bronchialis DSM 43247.</title>
        <authorList>
            <consortium name="US DOE Joint Genome Institute (JGI-PGF)"/>
            <person name="Lucas S."/>
            <person name="Copeland A."/>
            <person name="Lapidus A."/>
            <person name="Glavina del Rio T."/>
            <person name="Dalin E."/>
            <person name="Tice H."/>
            <person name="Bruce D."/>
            <person name="Goodwin L."/>
            <person name="Pitluck S."/>
            <person name="Kyrpides N."/>
            <person name="Mavromatis K."/>
            <person name="Ivanova N."/>
            <person name="Ovchinnikova G."/>
            <person name="Saunders E."/>
            <person name="Brettin T."/>
            <person name="Detter J.C."/>
            <person name="Han C."/>
            <person name="Larimer F."/>
            <person name="Land M."/>
            <person name="Hauser L."/>
            <person name="Markowitz V."/>
            <person name="Cheng J.-F."/>
            <person name="Hugenholtz P."/>
            <person name="Woyke T."/>
            <person name="Wu D."/>
            <person name="Jando M."/>
            <person name="Schneider S."/>
            <person name="Goeker M."/>
            <person name="Klenk H.-P."/>
            <person name="Eisen J.A."/>
        </authorList>
    </citation>
    <scope>NUCLEOTIDE SEQUENCE [LARGE SCALE GENOMIC DNA]</scope>
    <source>
        <strain evidence="3">ATCC 25592 / DSM 43247 / BCRC 13721 / JCM 3198 / KCTC 3076 / NBRC 16047 / NCTC 10667</strain>
    </source>
</reference>
<dbReference type="OrthoDB" id="9799703at2"/>
<dbReference type="STRING" id="526226.Gbro_1774"/>
<dbReference type="SUPFAM" id="SSF52980">
    <property type="entry name" value="Restriction endonuclease-like"/>
    <property type="match status" value="1"/>
</dbReference>
<dbReference type="RefSeq" id="WP_012833595.1">
    <property type="nucleotide sequence ID" value="NC_013441.1"/>
</dbReference>
<dbReference type="Pfam" id="PF05685">
    <property type="entry name" value="Uma2"/>
    <property type="match status" value="1"/>
</dbReference>
<sequence>MTTVTTETWTLPSGRGLTCADLDSVPDDGWRYELIDGVLIVSPAPRLVHQRVVAGMYRALHAACPPGLEVLFAPLDVVLAEDTKLQPDLLVAPPTSFTDANLPGAPVLAVEVLSKSTRGVDLLLKKDRLQRAGCAHYWVIDPDEPSILAWALVDGMYREVARATAEQTFGVTEPFAVTLVPASLTA</sequence>
<dbReference type="eggNOG" id="COG4636">
    <property type="taxonomic scope" value="Bacteria"/>
</dbReference>
<organism evidence="2 3">
    <name type="scientific">Gordonia bronchialis (strain ATCC 25592 / DSM 43247 / BCRC 13721 / JCM 3198 / KCTC 3076 / NBRC 16047 / NCTC 10667)</name>
    <name type="common">Rhodococcus bronchialis</name>
    <dbReference type="NCBI Taxonomy" id="526226"/>
    <lineage>
        <taxon>Bacteria</taxon>
        <taxon>Bacillati</taxon>
        <taxon>Actinomycetota</taxon>
        <taxon>Actinomycetes</taxon>
        <taxon>Mycobacteriales</taxon>
        <taxon>Gordoniaceae</taxon>
        <taxon>Gordonia</taxon>
    </lineage>
</organism>
<dbReference type="PANTHER" id="PTHR34107">
    <property type="entry name" value="SLL0198 PROTEIN-RELATED"/>
    <property type="match status" value="1"/>
</dbReference>
<keyword evidence="3" id="KW-1185">Reference proteome</keyword>
<dbReference type="InterPro" id="IPR011335">
    <property type="entry name" value="Restrct_endonuc-II-like"/>
</dbReference>
<evidence type="ECO:0000313" key="2">
    <source>
        <dbReference type="EMBL" id="ACY21032.1"/>
    </source>
</evidence>
<evidence type="ECO:0000259" key="1">
    <source>
        <dbReference type="Pfam" id="PF05685"/>
    </source>
</evidence>